<gene>
    <name evidence="1" type="ORF">B9Q04_00385</name>
</gene>
<dbReference type="Proteomes" id="UP000242015">
    <property type="component" value="Unassembled WGS sequence"/>
</dbReference>
<dbReference type="AlphaFoldDB" id="A0A2R6CEU9"/>
<comment type="caution">
    <text evidence="1">The sequence shown here is derived from an EMBL/GenBank/DDBJ whole genome shotgun (WGS) entry which is preliminary data.</text>
</comment>
<protein>
    <recommendedName>
        <fullName evidence="3">Glycosyltransferase 2-like domain-containing protein</fullName>
    </recommendedName>
</protein>
<proteinExistence type="predicted"/>
<name>A0A2R6CEU9_9ARCH</name>
<organism evidence="1 2">
    <name type="scientific">Candidatus Marsarchaeota G2 archaeon BE_D</name>
    <dbReference type="NCBI Taxonomy" id="1978158"/>
    <lineage>
        <taxon>Archaea</taxon>
        <taxon>Candidatus Marsarchaeota</taxon>
        <taxon>Candidatus Marsarchaeota group 2</taxon>
    </lineage>
</organism>
<accession>A0A2R6CEU9</accession>
<sequence>MVDTLITYLPYSRLYEIRKYYIENIKRIKPLHAIVYVDDVFTEEQISFLSSFMAKEFEVRTGFWRNRTACFLQILIDLKKEKIPDALIVDSDNILDNDFSIIDQELLSEYDFYTVMDWEGLARSFIKRSIKLKNIEVNGKRREVYGYKLTGTWNGIFFLGPKQAVRVTQAALRKLNDATLEDIYKAIQSLDPSLANRVVDETPLAILFYYSGIKITPWVVCSRHYYNQVRKSTKNLYTRRLLKSTAHVGLARGLVKWKYKRIWLFYFRYKIAQLFYSLLVLIFDR</sequence>
<dbReference type="EMBL" id="NEXF01000003">
    <property type="protein sequence ID" value="PSO09432.1"/>
    <property type="molecule type" value="Genomic_DNA"/>
</dbReference>
<evidence type="ECO:0000313" key="1">
    <source>
        <dbReference type="EMBL" id="PSO09432.1"/>
    </source>
</evidence>
<reference evidence="1 2" key="1">
    <citation type="submission" date="2017-04" db="EMBL/GenBank/DDBJ databases">
        <title>Novel microbial lineages endemic to geothermal iron-oxide mats fill important gaps in the evolutionary history of Archaea.</title>
        <authorList>
            <person name="Jay Z.J."/>
            <person name="Beam J.P."/>
            <person name="Dlakic M."/>
            <person name="Rusch D.B."/>
            <person name="Kozubal M.A."/>
            <person name="Inskeep W.P."/>
        </authorList>
    </citation>
    <scope>NUCLEOTIDE SEQUENCE [LARGE SCALE GENOMIC DNA]</scope>
    <source>
        <strain evidence="1">BE_D</strain>
    </source>
</reference>
<evidence type="ECO:0000313" key="2">
    <source>
        <dbReference type="Proteomes" id="UP000242015"/>
    </source>
</evidence>
<evidence type="ECO:0008006" key="3">
    <source>
        <dbReference type="Google" id="ProtNLM"/>
    </source>
</evidence>